<dbReference type="EMBL" id="MCAQ01000026">
    <property type="protein sequence ID" value="RKF32996.1"/>
    <property type="molecule type" value="Genomic_DNA"/>
</dbReference>
<dbReference type="Pfam" id="PF11827">
    <property type="entry name" value="DUF3347"/>
    <property type="match status" value="1"/>
</dbReference>
<evidence type="ECO:0000313" key="3">
    <source>
        <dbReference type="Proteomes" id="UP000286402"/>
    </source>
</evidence>
<dbReference type="InterPro" id="IPR021782">
    <property type="entry name" value="DUF3347"/>
</dbReference>
<dbReference type="Proteomes" id="UP000286402">
    <property type="component" value="Unassembled WGS sequence"/>
</dbReference>
<reference evidence="2 3" key="1">
    <citation type="submission" date="2016-07" db="EMBL/GenBank/DDBJ databases">
        <title>Genome analysis of Sphingobacterium siyangense T12B17.</title>
        <authorList>
            <person name="Xu D."/>
            <person name="Su Y."/>
            <person name="Zheng S."/>
        </authorList>
    </citation>
    <scope>NUCLEOTIDE SEQUENCE [LARGE SCALE GENOMIC DNA]</scope>
    <source>
        <strain evidence="2 3">T12B17</strain>
    </source>
</reference>
<organism evidence="2 3">
    <name type="scientific">Sphingobacterium siyangense</name>
    <dbReference type="NCBI Taxonomy" id="459529"/>
    <lineage>
        <taxon>Bacteria</taxon>
        <taxon>Pseudomonadati</taxon>
        <taxon>Bacteroidota</taxon>
        <taxon>Sphingobacteriia</taxon>
        <taxon>Sphingobacteriales</taxon>
        <taxon>Sphingobacteriaceae</taxon>
        <taxon>Sphingobacterium</taxon>
    </lineage>
</organism>
<evidence type="ECO:0000259" key="1">
    <source>
        <dbReference type="Pfam" id="PF11827"/>
    </source>
</evidence>
<dbReference type="RefSeq" id="WP_120335295.1">
    <property type="nucleotide sequence ID" value="NZ_CP070350.1"/>
</dbReference>
<feature type="domain" description="DUF3347" evidence="1">
    <location>
        <begin position="86"/>
        <end position="174"/>
    </location>
</feature>
<dbReference type="AlphaFoldDB" id="A0A420FJ82"/>
<proteinExistence type="predicted"/>
<sequence length="221" mass="24222">MKKFMPIVATALIFVACNNSTSKNTHADHMVAVAEDTATIAVDKSKGDTALTKKEAAGVSNTAAKIESSTEKVNLKTASNPFAGLYSAYFELKDALVKDNGAAAQAAAKGIQAAIEKVNSEQLDAVQGKLWKEYQRKLAFDTEHIAGIKENEHQREHFVTLSKNMYVLMKSLKPEVTVYYQHCPMYRDGKGANWLSTQKKIENPYLGQSMPTCGSIVETIQ</sequence>
<protein>
    <recommendedName>
        <fullName evidence="1">DUF3347 domain-containing protein</fullName>
    </recommendedName>
</protein>
<keyword evidence="3" id="KW-1185">Reference proteome</keyword>
<name>A0A420FJ82_9SPHI</name>
<accession>A0A420FJ82</accession>
<evidence type="ECO:0000313" key="2">
    <source>
        <dbReference type="EMBL" id="RKF32996.1"/>
    </source>
</evidence>
<dbReference type="PROSITE" id="PS51257">
    <property type="entry name" value="PROKAR_LIPOPROTEIN"/>
    <property type="match status" value="1"/>
</dbReference>
<comment type="caution">
    <text evidence="2">The sequence shown here is derived from an EMBL/GenBank/DDBJ whole genome shotgun (WGS) entry which is preliminary data.</text>
</comment>
<gene>
    <name evidence="2" type="ORF">BCY89_12170</name>
</gene>